<name>A0ABU1B0F8_9BACT</name>
<evidence type="ECO:0008006" key="3">
    <source>
        <dbReference type="Google" id="ProtNLM"/>
    </source>
</evidence>
<organism evidence="1 2">
    <name type="scientific">Thalassobacterium maritimum</name>
    <dbReference type="NCBI Taxonomy" id="3041265"/>
    <lineage>
        <taxon>Bacteria</taxon>
        <taxon>Pseudomonadati</taxon>
        <taxon>Verrucomicrobiota</taxon>
        <taxon>Opitutia</taxon>
        <taxon>Puniceicoccales</taxon>
        <taxon>Coraliomargaritaceae</taxon>
        <taxon>Thalassobacterium</taxon>
    </lineage>
</organism>
<protein>
    <recommendedName>
        <fullName evidence="3">Addiction module component</fullName>
    </recommendedName>
</protein>
<evidence type="ECO:0000313" key="2">
    <source>
        <dbReference type="Proteomes" id="UP001225316"/>
    </source>
</evidence>
<dbReference type="Pfam" id="PF09720">
    <property type="entry name" value="Unstab_antitox"/>
    <property type="match status" value="1"/>
</dbReference>
<dbReference type="Proteomes" id="UP001225316">
    <property type="component" value="Unassembled WGS sequence"/>
</dbReference>
<evidence type="ECO:0000313" key="1">
    <source>
        <dbReference type="EMBL" id="MDQ8208989.1"/>
    </source>
</evidence>
<sequence length="72" mass="7912">MTTTLKEIVGELSGLSAEKQQVAASVIHALWVEEQAVDGIHPDWEAELDRRNAQIESGEVELVSESSMDAFE</sequence>
<proteinExistence type="predicted"/>
<comment type="caution">
    <text evidence="1">The sequence shown here is derived from an EMBL/GenBank/DDBJ whole genome shotgun (WGS) entry which is preliminary data.</text>
</comment>
<dbReference type="InterPro" id="IPR013406">
    <property type="entry name" value="CHP02574_addiction_mod"/>
</dbReference>
<dbReference type="RefSeq" id="WP_308951744.1">
    <property type="nucleotide sequence ID" value="NZ_JARXHW010000047.1"/>
</dbReference>
<keyword evidence="2" id="KW-1185">Reference proteome</keyword>
<dbReference type="EMBL" id="JARXHW010000047">
    <property type="protein sequence ID" value="MDQ8208989.1"/>
    <property type="molecule type" value="Genomic_DNA"/>
</dbReference>
<gene>
    <name evidence="1" type="ORF">QEH52_15795</name>
</gene>
<reference evidence="1 2" key="1">
    <citation type="submission" date="2023-04" db="EMBL/GenBank/DDBJ databases">
        <title>A novel bacteria isolated from coastal sediment.</title>
        <authorList>
            <person name="Liu X.-J."/>
            <person name="Du Z.-J."/>
        </authorList>
    </citation>
    <scope>NUCLEOTIDE SEQUENCE [LARGE SCALE GENOMIC DNA]</scope>
    <source>
        <strain evidence="1 2">SDUM461003</strain>
    </source>
</reference>
<accession>A0ABU1B0F8</accession>